<dbReference type="GeneTree" id="ENSGT00390000004124"/>
<protein>
    <recommendedName>
        <fullName evidence="12">CAAX prenyl protease 2</fullName>
        <ecNumber evidence="11">3.4.26.1</ecNumber>
    </recommendedName>
    <alternativeName>
        <fullName evidence="9">Farnesylated proteins-converting enzyme 2</fullName>
    </alternativeName>
</protein>
<evidence type="ECO:0000256" key="13">
    <source>
        <dbReference type="SAM" id="Phobius"/>
    </source>
</evidence>
<evidence type="ECO:0000313" key="15">
    <source>
        <dbReference type="Ensembl" id="ENSTRUP00000074619.1"/>
    </source>
</evidence>
<evidence type="ECO:0000256" key="11">
    <source>
        <dbReference type="ARBA" id="ARBA00049729"/>
    </source>
</evidence>
<evidence type="ECO:0000256" key="6">
    <source>
        <dbReference type="ARBA" id="ARBA00022824"/>
    </source>
</evidence>
<evidence type="ECO:0000256" key="1">
    <source>
        <dbReference type="ARBA" id="ARBA00004477"/>
    </source>
</evidence>
<comment type="catalytic activity">
    <reaction evidence="10">
        <text>Hydrolyzes the peptide bond -P2-(S-farnesyl or geranylgeranyl)C-P1'-P2'-P3'-COOH where P1' and P2' are amino acids with aliphatic sidechains and P3' is any C-terminal residue.</text>
        <dbReference type="EC" id="3.4.26.1"/>
    </reaction>
</comment>
<sequence>MLTLSTLYLGSLIQSSLDNPRSIAEQLRSALGECSWRLCASDPVWLRNQVVAPLTEEVVFRGAMLPMLVPCTAPTTAIFIAPLFFGTAHLHHLFEQHGHGLFFCRFFVAGVQFLYTTVFGVFAAFIFLRTGHVIAPVLCHSFCNSQGLPDISSALRHPQPTAVLFSYLMGLLMFLLLLFPSTDPFFYGIIPAYSLQRKTDSEAQQTKCKVPSL</sequence>
<dbReference type="Proteomes" id="UP000005226">
    <property type="component" value="Chromosome 15"/>
</dbReference>
<reference evidence="15" key="2">
    <citation type="submission" date="2025-08" db="UniProtKB">
        <authorList>
            <consortium name="Ensembl"/>
        </authorList>
    </citation>
    <scope>IDENTIFICATION</scope>
</reference>
<feature type="transmembrane region" description="Helical" evidence="13">
    <location>
        <begin position="162"/>
        <end position="179"/>
    </location>
</feature>
<dbReference type="OMA" id="NILACFI"/>
<evidence type="ECO:0000256" key="4">
    <source>
        <dbReference type="ARBA" id="ARBA00022692"/>
    </source>
</evidence>
<accession>A0A674NNH5</accession>
<dbReference type="PANTHER" id="PTHR13046:SF0">
    <property type="entry name" value="CAAX PRENYL PROTEASE 2"/>
    <property type="match status" value="1"/>
</dbReference>
<dbReference type="InterPro" id="IPR039731">
    <property type="entry name" value="Rce1"/>
</dbReference>
<evidence type="ECO:0000256" key="5">
    <source>
        <dbReference type="ARBA" id="ARBA00022801"/>
    </source>
</evidence>
<evidence type="ECO:0000259" key="14">
    <source>
        <dbReference type="Pfam" id="PF02517"/>
    </source>
</evidence>
<dbReference type="GO" id="GO:0005789">
    <property type="term" value="C:endoplasmic reticulum membrane"/>
    <property type="evidence" value="ECO:0007669"/>
    <property type="project" value="UniProtKB-SubCell"/>
</dbReference>
<dbReference type="AlphaFoldDB" id="A0A674NNH5"/>
<dbReference type="InParanoid" id="A0A674NNH5"/>
<evidence type="ECO:0000256" key="8">
    <source>
        <dbReference type="ARBA" id="ARBA00023136"/>
    </source>
</evidence>
<dbReference type="Ensembl" id="ENSTRUT00000091256.1">
    <property type="protein sequence ID" value="ENSTRUP00000074619.1"/>
    <property type="gene ID" value="ENSTRUG00000026511.1"/>
</dbReference>
<comment type="subcellular location">
    <subcellularLocation>
        <location evidence="1">Endoplasmic reticulum membrane</location>
        <topology evidence="1">Multi-pass membrane protein</topology>
    </subcellularLocation>
</comment>
<dbReference type="Pfam" id="PF02517">
    <property type="entry name" value="Rce1-like"/>
    <property type="match status" value="1"/>
</dbReference>
<feature type="transmembrane region" description="Helical" evidence="13">
    <location>
        <begin position="63"/>
        <end position="85"/>
    </location>
</feature>
<dbReference type="PANTHER" id="PTHR13046">
    <property type="entry name" value="PROTEASE U48 CAAX PRENYL PROTEASE RCE1"/>
    <property type="match status" value="1"/>
</dbReference>
<evidence type="ECO:0000313" key="16">
    <source>
        <dbReference type="Proteomes" id="UP000005226"/>
    </source>
</evidence>
<dbReference type="InterPro" id="IPR003675">
    <property type="entry name" value="Rce1/LyrA-like_dom"/>
</dbReference>
<dbReference type="GO" id="GO:0004222">
    <property type="term" value="F:metalloendopeptidase activity"/>
    <property type="evidence" value="ECO:0007669"/>
    <property type="project" value="InterPro"/>
</dbReference>
<reference evidence="15 16" key="1">
    <citation type="journal article" date="2011" name="Genome Biol. Evol.">
        <title>Integration of the genetic map and genome assembly of fugu facilitates insights into distinct features of genome evolution in teleosts and mammals.</title>
        <authorList>
            <person name="Kai W."/>
            <person name="Kikuchi K."/>
            <person name="Tohari S."/>
            <person name="Chew A.K."/>
            <person name="Tay A."/>
            <person name="Fujiwara A."/>
            <person name="Hosoya S."/>
            <person name="Suetake H."/>
            <person name="Naruse K."/>
            <person name="Brenner S."/>
            <person name="Suzuki Y."/>
            <person name="Venkatesh B."/>
        </authorList>
    </citation>
    <scope>NUCLEOTIDE SEQUENCE [LARGE SCALE GENOMIC DNA]</scope>
</reference>
<keyword evidence="8 13" id="KW-0472">Membrane</keyword>
<keyword evidence="6" id="KW-0256">Endoplasmic reticulum</keyword>
<proteinExistence type="inferred from homology"/>
<feature type="domain" description="CAAX prenyl protease 2/Lysostaphin resistance protein A-like" evidence="14">
    <location>
        <begin position="44"/>
        <end position="145"/>
    </location>
</feature>
<name>A0A674NNH5_TAKRU</name>
<keyword evidence="3" id="KW-0645">Protease</keyword>
<dbReference type="GO" id="GO:0071586">
    <property type="term" value="P:CAAX-box protein processing"/>
    <property type="evidence" value="ECO:0007669"/>
    <property type="project" value="InterPro"/>
</dbReference>
<evidence type="ECO:0000256" key="12">
    <source>
        <dbReference type="ARBA" id="ARBA00049763"/>
    </source>
</evidence>
<organism evidence="15 16">
    <name type="scientific">Takifugu rubripes</name>
    <name type="common">Japanese pufferfish</name>
    <name type="synonym">Fugu rubripes</name>
    <dbReference type="NCBI Taxonomy" id="31033"/>
    <lineage>
        <taxon>Eukaryota</taxon>
        <taxon>Metazoa</taxon>
        <taxon>Chordata</taxon>
        <taxon>Craniata</taxon>
        <taxon>Vertebrata</taxon>
        <taxon>Euteleostomi</taxon>
        <taxon>Actinopterygii</taxon>
        <taxon>Neopterygii</taxon>
        <taxon>Teleostei</taxon>
        <taxon>Neoteleostei</taxon>
        <taxon>Acanthomorphata</taxon>
        <taxon>Eupercaria</taxon>
        <taxon>Tetraodontiformes</taxon>
        <taxon>Tetradontoidea</taxon>
        <taxon>Tetraodontidae</taxon>
        <taxon>Takifugu</taxon>
    </lineage>
</organism>
<evidence type="ECO:0000256" key="2">
    <source>
        <dbReference type="ARBA" id="ARBA00006897"/>
    </source>
</evidence>
<keyword evidence="4 13" id="KW-0812">Transmembrane</keyword>
<dbReference type="EC" id="3.4.26.1" evidence="11"/>
<evidence type="ECO:0000256" key="10">
    <source>
        <dbReference type="ARBA" id="ARBA00047280"/>
    </source>
</evidence>
<evidence type="ECO:0000256" key="3">
    <source>
        <dbReference type="ARBA" id="ARBA00022670"/>
    </source>
</evidence>
<evidence type="ECO:0000256" key="9">
    <source>
        <dbReference type="ARBA" id="ARBA00032607"/>
    </source>
</evidence>
<comment type="similarity">
    <text evidence="2">Belongs to the peptidase U48 family.</text>
</comment>
<keyword evidence="16" id="KW-1185">Reference proteome</keyword>
<reference evidence="15" key="3">
    <citation type="submission" date="2025-09" db="UniProtKB">
        <authorList>
            <consortium name="Ensembl"/>
        </authorList>
    </citation>
    <scope>IDENTIFICATION</scope>
</reference>
<keyword evidence="5" id="KW-0378">Hydrolase</keyword>
<evidence type="ECO:0000256" key="7">
    <source>
        <dbReference type="ARBA" id="ARBA00022989"/>
    </source>
</evidence>
<keyword evidence="7 13" id="KW-1133">Transmembrane helix</keyword>
<feature type="transmembrane region" description="Helical" evidence="13">
    <location>
        <begin position="106"/>
        <end position="128"/>
    </location>
</feature>